<dbReference type="EMBL" id="NRRV01000020">
    <property type="protein sequence ID" value="MBK1631017.1"/>
    <property type="molecule type" value="Genomic_DNA"/>
</dbReference>
<sequence>MRCDACETTSPALRWRWGRHGGAARSLVLIEEVFPGEGTPLPALVKALDALGAGPWVFFYIQD</sequence>
<comment type="caution">
    <text evidence="1">The sequence shown here is derived from an EMBL/GenBank/DDBJ whole genome shotgun (WGS) entry which is preliminary data.</text>
</comment>
<proteinExistence type="predicted"/>
<evidence type="ECO:0000313" key="2">
    <source>
        <dbReference type="Proteomes" id="UP000748752"/>
    </source>
</evidence>
<organism evidence="1 2">
    <name type="scientific">Thiohalocapsa halophila</name>
    <dbReference type="NCBI Taxonomy" id="69359"/>
    <lineage>
        <taxon>Bacteria</taxon>
        <taxon>Pseudomonadati</taxon>
        <taxon>Pseudomonadota</taxon>
        <taxon>Gammaproteobacteria</taxon>
        <taxon>Chromatiales</taxon>
        <taxon>Chromatiaceae</taxon>
        <taxon>Thiohalocapsa</taxon>
    </lineage>
</organism>
<keyword evidence="2" id="KW-1185">Reference proteome</keyword>
<name>A0ABS1CGN6_9GAMM</name>
<evidence type="ECO:0000313" key="1">
    <source>
        <dbReference type="EMBL" id="MBK1631017.1"/>
    </source>
</evidence>
<dbReference type="Proteomes" id="UP000748752">
    <property type="component" value="Unassembled WGS sequence"/>
</dbReference>
<reference evidence="1 2" key="1">
    <citation type="journal article" date="2020" name="Microorganisms">
        <title>Osmotic Adaptation and Compatible Solute Biosynthesis of Phototrophic Bacteria as Revealed from Genome Analyses.</title>
        <authorList>
            <person name="Imhoff J.F."/>
            <person name="Rahn T."/>
            <person name="Kunzel S."/>
            <person name="Keller A."/>
            <person name="Neulinger S.C."/>
        </authorList>
    </citation>
    <scope>NUCLEOTIDE SEQUENCE [LARGE SCALE GENOMIC DNA]</scope>
    <source>
        <strain evidence="1 2">DSM 6210</strain>
    </source>
</reference>
<protein>
    <submittedName>
        <fullName evidence="1">Uncharacterized protein</fullName>
    </submittedName>
</protein>
<accession>A0ABS1CGN6</accession>
<gene>
    <name evidence="1" type="ORF">CKO31_09740</name>
</gene>